<dbReference type="PANTHER" id="PTHR46634:SF3">
    <property type="entry name" value="M REDUCTASE II SUBUNIT GAMMA, PUTATIVE (DUF3741)-RELATED"/>
    <property type="match status" value="1"/>
</dbReference>
<sequence length="910" mass="102772">MSNEVDLVRSAQNNFVKKALYTLGSQVTNKIWWSCGRRLGETPMKMLIAQEMTTAMESKEARTNLVAKLMGLETLPVQQKVLTYKRDSQEKYGRSNLDFWQQEEGDQMYQRSELSINKRCKDVPIVDLNVSTKGQIKNQNPRNGEHKEKPMRKRMALVHQKFIEAKRLATNQRLLHSKEFKSALEVLSSNRDLFLKLLEEPNSMLSLQLKELEQTVSLGSQPKCITVLKPATLIDSDNEKSVKKEQCRYSEEHRRDIDVEQLTSGFFLPKTEIASQPTRIVVLKPSPVTPHETQTNLASQIYLSVPESRCMSGNLRTDEGMITRQRAEESSKQMQTNSRCTQNEEYATSVLSHGYAADESSFKTFENDYREEGGSECSDSELITPSSQKSCSQQRFGSPASLSSFVCTPGSPDSSVSREAKKRLSERWMLVASNDISNEHRNSSSTLGEMLAIPELKNEFELVNGLAISPCDSFGHNHDMSMMNICSPTSKMPGLSDDFLKSFTMLKSISASECYDNGRLNEATSHTQCRKYIPFKDVPNGKSRKASFKEKISGLFLSRMKKLVREKPELPDNLSSDGKLHVANSSEAKTDHVSKSYRDAFSKENISKTLEENSGRALSPTSSYGPERHGNISINGIRSIEKLWKTDISRENSNQLSRFSTLESPFPEDFETTISHSSQGFMTNHLKAVSRSPHIGSVTRSHQDVMHFENASLNSIKLFKLFSKEDEEQKRLDFIRKLLSFSSLANESSNSVLAKSHSLDSPLDPILLDEFLDRKGEEAKCREKRSNQRLWFDFVNASLKEIGHCALTDAYPWSTTFVMSGKRLKANPTVMDTVCCRVKECFSVERNCISSMAENIKQYLDYFVKREIAGGLSAESTWVEMDELCKDIGEQLLEELFDDAVTGLTGLSLS</sequence>
<dbReference type="AlphaFoldDB" id="A0A835PVF4"/>
<dbReference type="Pfam" id="PF14309">
    <property type="entry name" value="DUF4378"/>
    <property type="match status" value="1"/>
</dbReference>
<evidence type="ECO:0000313" key="5">
    <source>
        <dbReference type="EMBL" id="KAG0461892.1"/>
    </source>
</evidence>
<dbReference type="InterPro" id="IPR025486">
    <property type="entry name" value="DUF4378"/>
</dbReference>
<feature type="region of interest" description="Disordered" evidence="1">
    <location>
        <begin position="611"/>
        <end position="631"/>
    </location>
</feature>
<evidence type="ECO:0000313" key="7">
    <source>
        <dbReference type="Proteomes" id="UP000639772"/>
    </source>
</evidence>
<evidence type="ECO:0000259" key="2">
    <source>
        <dbReference type="Pfam" id="PF12552"/>
    </source>
</evidence>
<dbReference type="Proteomes" id="UP000639772">
    <property type="component" value="Chromosome 11"/>
</dbReference>
<gene>
    <name evidence="5" type="ORF">HPP92_020368</name>
    <name evidence="4" type="ORF">HPP92_020771</name>
</gene>
<feature type="region of interest" description="Disordered" evidence="1">
    <location>
        <begin position="568"/>
        <end position="596"/>
    </location>
</feature>
<evidence type="ECO:0008006" key="8">
    <source>
        <dbReference type="Google" id="ProtNLM"/>
    </source>
</evidence>
<feature type="domain" description="DUF3741" evidence="2">
    <location>
        <begin position="160"/>
        <end position="203"/>
    </location>
</feature>
<feature type="compositionally biased region" description="Polar residues" evidence="1">
    <location>
        <begin position="381"/>
        <end position="395"/>
    </location>
</feature>
<dbReference type="OrthoDB" id="1932693at2759"/>
<feature type="domain" description="DUF4378" evidence="3">
    <location>
        <begin position="732"/>
        <end position="899"/>
    </location>
</feature>
<keyword evidence="6" id="KW-1185">Reference proteome</keyword>
<reference evidence="6 7" key="1">
    <citation type="journal article" date="2020" name="Nat. Food">
        <title>A phased Vanilla planifolia genome enables genetic improvement of flavour and production.</title>
        <authorList>
            <person name="Hasing T."/>
            <person name="Tang H."/>
            <person name="Brym M."/>
            <person name="Khazi F."/>
            <person name="Huang T."/>
            <person name="Chambers A.H."/>
        </authorList>
    </citation>
    <scope>NUCLEOTIDE SEQUENCE [LARGE SCALE GENOMIC DNA]</scope>
    <source>
        <tissue evidence="4">Leaf</tissue>
    </source>
</reference>
<evidence type="ECO:0000313" key="4">
    <source>
        <dbReference type="EMBL" id="KAG0460474.1"/>
    </source>
</evidence>
<dbReference type="EMBL" id="JADCNL010000011">
    <property type="protein sequence ID" value="KAG0460474.1"/>
    <property type="molecule type" value="Genomic_DNA"/>
</dbReference>
<feature type="region of interest" description="Disordered" evidence="1">
    <location>
        <begin position="368"/>
        <end position="395"/>
    </location>
</feature>
<accession>A0A835PVF4</accession>
<protein>
    <recommendedName>
        <fullName evidence="8">DUF4378 domain-containing protein</fullName>
    </recommendedName>
</protein>
<evidence type="ECO:0000313" key="6">
    <source>
        <dbReference type="Proteomes" id="UP000636800"/>
    </source>
</evidence>
<name>A0A835PVF4_VANPL</name>
<dbReference type="Proteomes" id="UP000636800">
    <property type="component" value="Chromosome 11"/>
</dbReference>
<evidence type="ECO:0000259" key="3">
    <source>
        <dbReference type="Pfam" id="PF14309"/>
    </source>
</evidence>
<proteinExistence type="predicted"/>
<organism evidence="4 6">
    <name type="scientific">Vanilla planifolia</name>
    <name type="common">Vanilla</name>
    <dbReference type="NCBI Taxonomy" id="51239"/>
    <lineage>
        <taxon>Eukaryota</taxon>
        <taxon>Viridiplantae</taxon>
        <taxon>Streptophyta</taxon>
        <taxon>Embryophyta</taxon>
        <taxon>Tracheophyta</taxon>
        <taxon>Spermatophyta</taxon>
        <taxon>Magnoliopsida</taxon>
        <taxon>Liliopsida</taxon>
        <taxon>Asparagales</taxon>
        <taxon>Orchidaceae</taxon>
        <taxon>Vanilloideae</taxon>
        <taxon>Vanilleae</taxon>
        <taxon>Vanilla</taxon>
    </lineage>
</organism>
<dbReference type="PANTHER" id="PTHR46634">
    <property type="entry name" value="M REDUCTASE II SUBUNIT GAMMA, PUTATIVE (DUF3741)-RELATED"/>
    <property type="match status" value="1"/>
</dbReference>
<dbReference type="Pfam" id="PF12552">
    <property type="entry name" value="DUF3741"/>
    <property type="match status" value="1"/>
</dbReference>
<dbReference type="EMBL" id="JADCNM010000011">
    <property type="protein sequence ID" value="KAG0461892.1"/>
    <property type="molecule type" value="Genomic_DNA"/>
</dbReference>
<evidence type="ECO:0000256" key="1">
    <source>
        <dbReference type="SAM" id="MobiDB-lite"/>
    </source>
</evidence>
<comment type="caution">
    <text evidence="4">The sequence shown here is derived from an EMBL/GenBank/DDBJ whole genome shotgun (WGS) entry which is preliminary data.</text>
</comment>
<dbReference type="InterPro" id="IPR022212">
    <property type="entry name" value="DUF3741"/>
</dbReference>